<dbReference type="Proteomes" id="UP000078541">
    <property type="component" value="Unassembled WGS sequence"/>
</dbReference>
<dbReference type="AlphaFoldDB" id="A0A151JTI1"/>
<name>A0A151JTI1_9HYME</name>
<feature type="compositionally biased region" description="Basic and acidic residues" evidence="1">
    <location>
        <begin position="1"/>
        <end position="14"/>
    </location>
</feature>
<reference evidence="2 3" key="1">
    <citation type="submission" date="2016-03" db="EMBL/GenBank/DDBJ databases">
        <title>Trachymyrmex septentrionalis WGS genome.</title>
        <authorList>
            <person name="Nygaard S."/>
            <person name="Hu H."/>
            <person name="Boomsma J."/>
            <person name="Zhang G."/>
        </authorList>
    </citation>
    <scope>NUCLEOTIDE SEQUENCE [LARGE SCALE GENOMIC DNA]</scope>
    <source>
        <strain evidence="2">Tsep2-gDNA-1</strain>
        <tissue evidence="2">Whole body</tissue>
    </source>
</reference>
<protein>
    <submittedName>
        <fullName evidence="2">Uncharacterized protein</fullName>
    </submittedName>
</protein>
<gene>
    <name evidence="2" type="ORF">ALC56_12911</name>
</gene>
<proteinExistence type="predicted"/>
<feature type="region of interest" description="Disordered" evidence="1">
    <location>
        <begin position="232"/>
        <end position="252"/>
    </location>
</feature>
<feature type="region of interest" description="Disordered" evidence="1">
    <location>
        <begin position="1"/>
        <end position="54"/>
    </location>
</feature>
<accession>A0A151JTI1</accession>
<evidence type="ECO:0000313" key="3">
    <source>
        <dbReference type="Proteomes" id="UP000078541"/>
    </source>
</evidence>
<sequence>MEPYSRRVTRDERRHGKRMFRSGEEKKREDEEKHEESERREVAIYASGSSSSEGTTLYDKCTIFSKHMVKRSKICARCMLNAVEEFLAIFLRVRGRLIAATAEINERKRKKKRERERERERVKPSRQISTTRVGRIAKKHPNELDHVKIKSDAFSKGSRHAPVRESIATFERGRVSAGHALRRKEERREKKEDVKNSRETRAASLVRSSLIESQHDGSYRAFRERCSQSGEVKAQKVTVEAEESDGRTGEKSGRSFLCKVRIERRIHSSPSAAPLSVPPCTFSRPAEVSLGVFHSTTSTFAQPSFEHGALLLGARVKGSRYHGALGANSRSRI</sequence>
<feature type="region of interest" description="Disordered" evidence="1">
    <location>
        <begin position="153"/>
        <end position="209"/>
    </location>
</feature>
<evidence type="ECO:0000313" key="2">
    <source>
        <dbReference type="EMBL" id="KYN32751.1"/>
    </source>
</evidence>
<dbReference type="EMBL" id="KQ981936">
    <property type="protein sequence ID" value="KYN32751.1"/>
    <property type="molecule type" value="Genomic_DNA"/>
</dbReference>
<organism evidence="2 3">
    <name type="scientific">Trachymyrmex septentrionalis</name>
    <dbReference type="NCBI Taxonomy" id="34720"/>
    <lineage>
        <taxon>Eukaryota</taxon>
        <taxon>Metazoa</taxon>
        <taxon>Ecdysozoa</taxon>
        <taxon>Arthropoda</taxon>
        <taxon>Hexapoda</taxon>
        <taxon>Insecta</taxon>
        <taxon>Pterygota</taxon>
        <taxon>Neoptera</taxon>
        <taxon>Endopterygota</taxon>
        <taxon>Hymenoptera</taxon>
        <taxon>Apocrita</taxon>
        <taxon>Aculeata</taxon>
        <taxon>Formicoidea</taxon>
        <taxon>Formicidae</taxon>
        <taxon>Myrmicinae</taxon>
        <taxon>Trachymyrmex</taxon>
    </lineage>
</organism>
<evidence type="ECO:0000256" key="1">
    <source>
        <dbReference type="SAM" id="MobiDB-lite"/>
    </source>
</evidence>
<feature type="compositionally biased region" description="Basic and acidic residues" evidence="1">
    <location>
        <begin position="183"/>
        <end position="201"/>
    </location>
</feature>
<feature type="region of interest" description="Disordered" evidence="1">
    <location>
        <begin position="106"/>
        <end position="130"/>
    </location>
</feature>
<feature type="compositionally biased region" description="Basic and acidic residues" evidence="1">
    <location>
        <begin position="21"/>
        <end position="42"/>
    </location>
</feature>
<keyword evidence="3" id="KW-1185">Reference proteome</keyword>